<evidence type="ECO:0000256" key="28">
    <source>
        <dbReference type="SAM" id="MobiDB-lite"/>
    </source>
</evidence>
<evidence type="ECO:0000256" key="26">
    <source>
        <dbReference type="ARBA" id="ARBA00071147"/>
    </source>
</evidence>
<organism evidence="29 30">
    <name type="scientific">Galendromus occidentalis</name>
    <name type="common">western predatory mite</name>
    <dbReference type="NCBI Taxonomy" id="34638"/>
    <lineage>
        <taxon>Eukaryota</taxon>
        <taxon>Metazoa</taxon>
        <taxon>Ecdysozoa</taxon>
        <taxon>Arthropoda</taxon>
        <taxon>Chelicerata</taxon>
        <taxon>Arachnida</taxon>
        <taxon>Acari</taxon>
        <taxon>Parasitiformes</taxon>
        <taxon>Mesostigmata</taxon>
        <taxon>Gamasina</taxon>
        <taxon>Phytoseioidea</taxon>
        <taxon>Phytoseiidae</taxon>
        <taxon>Typhlodrominae</taxon>
        <taxon>Galendromus</taxon>
    </lineage>
</organism>
<evidence type="ECO:0000256" key="14">
    <source>
        <dbReference type="ARBA" id="ARBA00022777"/>
    </source>
</evidence>
<protein>
    <recommendedName>
        <fullName evidence="26">DDB1- and CUL4-associated factor 1</fullName>
        <ecNumber evidence="5">2.7.11.1</ecNumber>
    </recommendedName>
    <alternativeName>
        <fullName evidence="27">Serine/threonine-protein kinase VPRBP</fullName>
    </alternativeName>
</protein>
<keyword evidence="15" id="KW-0833">Ubl conjugation pathway</keyword>
<evidence type="ECO:0000256" key="16">
    <source>
        <dbReference type="ARBA" id="ARBA00022840"/>
    </source>
</evidence>
<evidence type="ECO:0000256" key="27">
    <source>
        <dbReference type="ARBA" id="ARBA00078221"/>
    </source>
</evidence>
<keyword evidence="6" id="KW-0963">Cytoplasm</keyword>
<evidence type="ECO:0000256" key="5">
    <source>
        <dbReference type="ARBA" id="ARBA00012513"/>
    </source>
</evidence>
<dbReference type="CTD" id="37462"/>
<comment type="pathway">
    <text evidence="3">Protein modification; protein ubiquitination.</text>
</comment>
<keyword evidence="7" id="KW-0723">Serine/threonine-protein kinase</keyword>
<keyword evidence="8" id="KW-0597">Phosphoprotein</keyword>
<dbReference type="InterPro" id="IPR011989">
    <property type="entry name" value="ARM-like"/>
</dbReference>
<evidence type="ECO:0000256" key="17">
    <source>
        <dbReference type="ARBA" id="ARBA00022853"/>
    </source>
</evidence>
<feature type="region of interest" description="Disordered" evidence="28">
    <location>
        <begin position="1276"/>
        <end position="1406"/>
    </location>
</feature>
<evidence type="ECO:0000256" key="15">
    <source>
        <dbReference type="ARBA" id="ARBA00022786"/>
    </source>
</evidence>
<comment type="catalytic activity">
    <reaction evidence="23">
        <text>L-threonyl-[protein] + ATP = O-phospho-L-threonyl-[protein] + ADP + H(+)</text>
        <dbReference type="Rhea" id="RHEA:46608"/>
        <dbReference type="Rhea" id="RHEA-COMP:11060"/>
        <dbReference type="Rhea" id="RHEA-COMP:11605"/>
        <dbReference type="ChEBI" id="CHEBI:15378"/>
        <dbReference type="ChEBI" id="CHEBI:30013"/>
        <dbReference type="ChEBI" id="CHEBI:30616"/>
        <dbReference type="ChEBI" id="CHEBI:61977"/>
        <dbReference type="ChEBI" id="CHEBI:456216"/>
        <dbReference type="EC" id="2.7.11.1"/>
    </reaction>
</comment>
<comment type="subunit">
    <text evidence="25">Component of the DCX (DDB1-CUL4-X-box) E3 ubiquitin-protein ligase complex, named CUL4A-RBX1-DDB1-DCAF1/VPRBP complex. Interacts with DDB1; the interaction is direct. Also forms a ternary complex with DDA1 and DDB1. Interacts with NF2 (via FERM domain). Component of the EDVP complex, a E3 ligase complex containing DYRK2, EDD/UBR5, DDB1 and DCAF1. Interacts with DYRK2; the interaction is direct. Interacts with RAG1; the interaction is direct. Interacts with LLGL1 and LLGL2. Interacts with histone H3. Interacts with ESR1 and LATS1; probably recruited by LATS1 to promote ESR1 ubiquitination and ubiquitin-mediated proteasomal degradation. Directly interacts with TET1, TET2 and TET3 (via C-terminus). Interacts with CEP78; promoting DCAF1 localization to centrosomes.</text>
</comment>
<keyword evidence="29" id="KW-1185">Reference proteome</keyword>
<dbReference type="SUPFAM" id="SSF48371">
    <property type="entry name" value="ARM repeat"/>
    <property type="match status" value="1"/>
</dbReference>
<keyword evidence="16" id="KW-0067">ATP-binding</keyword>
<dbReference type="InterPro" id="IPR006594">
    <property type="entry name" value="LisH"/>
</dbReference>
<keyword evidence="13" id="KW-0547">Nucleotide-binding</keyword>
<evidence type="ECO:0000256" key="12">
    <source>
        <dbReference type="ARBA" id="ARBA00022737"/>
    </source>
</evidence>
<dbReference type="GO" id="GO:0004674">
    <property type="term" value="F:protein serine/threonine kinase activity"/>
    <property type="evidence" value="ECO:0007669"/>
    <property type="project" value="UniProtKB-KW"/>
</dbReference>
<keyword evidence="10" id="KW-0945">Host-virus interaction</keyword>
<evidence type="ECO:0000256" key="18">
    <source>
        <dbReference type="ARBA" id="ARBA00022990"/>
    </source>
</evidence>
<dbReference type="GO" id="GO:0005634">
    <property type="term" value="C:nucleus"/>
    <property type="evidence" value="ECO:0007669"/>
    <property type="project" value="UniProtKB-SubCell"/>
</dbReference>
<feature type="compositionally biased region" description="Acidic residues" evidence="28">
    <location>
        <begin position="1308"/>
        <end position="1322"/>
    </location>
</feature>
<comment type="subcellular location">
    <subcellularLocation>
        <location evidence="2">Cytoplasm</location>
        <location evidence="2">Cytoskeleton</location>
        <location evidence="2">Microtubule organizing center</location>
        <location evidence="2">Centrosome</location>
    </subcellularLocation>
    <subcellularLocation>
        <location evidence="1">Nucleus</location>
    </subcellularLocation>
</comment>
<dbReference type="GeneID" id="100906523"/>
<evidence type="ECO:0000256" key="24">
    <source>
        <dbReference type="ARBA" id="ARBA00048679"/>
    </source>
</evidence>
<evidence type="ECO:0000256" key="1">
    <source>
        <dbReference type="ARBA" id="ARBA00004123"/>
    </source>
</evidence>
<dbReference type="GO" id="GO:0005813">
    <property type="term" value="C:centrosome"/>
    <property type="evidence" value="ECO:0007669"/>
    <property type="project" value="UniProtKB-SubCell"/>
</dbReference>
<reference evidence="30" key="1">
    <citation type="submission" date="2025-08" db="UniProtKB">
        <authorList>
            <consortium name="RefSeq"/>
        </authorList>
    </citation>
    <scope>IDENTIFICATION</scope>
</reference>
<feature type="compositionally biased region" description="Polar residues" evidence="28">
    <location>
        <begin position="133"/>
        <end position="159"/>
    </location>
</feature>
<dbReference type="Gene3D" id="2.130.10.10">
    <property type="entry name" value="YVTN repeat-like/Quinoprotein amine dehydrogenase"/>
    <property type="match status" value="1"/>
</dbReference>
<evidence type="ECO:0000256" key="19">
    <source>
        <dbReference type="ARBA" id="ARBA00023015"/>
    </source>
</evidence>
<dbReference type="GO" id="GO:0016567">
    <property type="term" value="P:protein ubiquitination"/>
    <property type="evidence" value="ECO:0007669"/>
    <property type="project" value="InterPro"/>
</dbReference>
<dbReference type="InterPro" id="IPR016024">
    <property type="entry name" value="ARM-type_fold"/>
</dbReference>
<evidence type="ECO:0000313" key="30">
    <source>
        <dbReference type="RefSeq" id="XP_003747194.2"/>
    </source>
</evidence>
<keyword evidence="19" id="KW-0805">Transcription regulation</keyword>
<dbReference type="PANTHER" id="PTHR13129:SF4">
    <property type="entry name" value="DDB1- AND CUL4-ASSOCIATED FACTOR 1"/>
    <property type="match status" value="1"/>
</dbReference>
<evidence type="ECO:0000256" key="8">
    <source>
        <dbReference type="ARBA" id="ARBA00022553"/>
    </source>
</evidence>
<feature type="compositionally biased region" description="Acidic residues" evidence="28">
    <location>
        <begin position="1279"/>
        <end position="1301"/>
    </location>
</feature>
<dbReference type="GO" id="GO:0006325">
    <property type="term" value="P:chromatin organization"/>
    <property type="evidence" value="ECO:0007669"/>
    <property type="project" value="UniProtKB-KW"/>
</dbReference>
<evidence type="ECO:0000256" key="13">
    <source>
        <dbReference type="ARBA" id="ARBA00022741"/>
    </source>
</evidence>
<dbReference type="SMART" id="SM00667">
    <property type="entry name" value="LisH"/>
    <property type="match status" value="1"/>
</dbReference>
<dbReference type="InterPro" id="IPR033270">
    <property type="entry name" value="VPRBP/DCAF1"/>
</dbReference>
<evidence type="ECO:0000256" key="10">
    <source>
        <dbReference type="ARBA" id="ARBA00022581"/>
    </source>
</evidence>
<comment type="catalytic activity">
    <reaction evidence="24">
        <text>L-seryl-[protein] + ATP = O-phospho-L-seryl-[protein] + ADP + H(+)</text>
        <dbReference type="Rhea" id="RHEA:17989"/>
        <dbReference type="Rhea" id="RHEA-COMP:9863"/>
        <dbReference type="Rhea" id="RHEA-COMP:11604"/>
        <dbReference type="ChEBI" id="CHEBI:15378"/>
        <dbReference type="ChEBI" id="CHEBI:29999"/>
        <dbReference type="ChEBI" id="CHEBI:30616"/>
        <dbReference type="ChEBI" id="CHEBI:83421"/>
        <dbReference type="ChEBI" id="CHEBI:456216"/>
        <dbReference type="EC" id="2.7.11.1"/>
    </reaction>
</comment>
<keyword evidence="17" id="KW-0156">Chromatin regulator</keyword>
<accession>A0AAJ6QXF1</accession>
<dbReference type="GO" id="GO:0080008">
    <property type="term" value="C:Cul4-RING E3 ubiquitin ligase complex"/>
    <property type="evidence" value="ECO:0007669"/>
    <property type="project" value="TreeGrafter"/>
</dbReference>
<evidence type="ECO:0000256" key="7">
    <source>
        <dbReference type="ARBA" id="ARBA00022527"/>
    </source>
</evidence>
<evidence type="ECO:0000256" key="11">
    <source>
        <dbReference type="ARBA" id="ARBA00022679"/>
    </source>
</evidence>
<dbReference type="InterPro" id="IPR036322">
    <property type="entry name" value="WD40_repeat_dom_sf"/>
</dbReference>
<name>A0AAJ6QXF1_9ACAR</name>
<evidence type="ECO:0000256" key="3">
    <source>
        <dbReference type="ARBA" id="ARBA00004906"/>
    </source>
</evidence>
<dbReference type="PROSITE" id="PS50896">
    <property type="entry name" value="LISH"/>
    <property type="match status" value="1"/>
</dbReference>
<evidence type="ECO:0000256" key="23">
    <source>
        <dbReference type="ARBA" id="ARBA00047899"/>
    </source>
</evidence>
<keyword evidence="22" id="KW-0539">Nucleus</keyword>
<evidence type="ECO:0000256" key="4">
    <source>
        <dbReference type="ARBA" id="ARBA00008845"/>
    </source>
</evidence>
<evidence type="ECO:0000256" key="22">
    <source>
        <dbReference type="ARBA" id="ARBA00023242"/>
    </source>
</evidence>
<dbReference type="SUPFAM" id="SSF50978">
    <property type="entry name" value="WD40 repeat-like"/>
    <property type="match status" value="1"/>
</dbReference>
<dbReference type="PANTHER" id="PTHR13129">
    <property type="entry name" value="VPRBP PROTEIN-RELATED"/>
    <property type="match status" value="1"/>
</dbReference>
<evidence type="ECO:0000256" key="2">
    <source>
        <dbReference type="ARBA" id="ARBA00004300"/>
    </source>
</evidence>
<evidence type="ECO:0000256" key="6">
    <source>
        <dbReference type="ARBA" id="ARBA00022490"/>
    </source>
</evidence>
<keyword evidence="9" id="KW-0853">WD repeat</keyword>
<keyword evidence="12" id="KW-0677">Repeat</keyword>
<feature type="region of interest" description="Disordered" evidence="28">
    <location>
        <begin position="597"/>
        <end position="629"/>
    </location>
</feature>
<dbReference type="InterPro" id="IPR015943">
    <property type="entry name" value="WD40/YVTN_repeat-like_dom_sf"/>
</dbReference>
<evidence type="ECO:0000256" key="9">
    <source>
        <dbReference type="ARBA" id="ARBA00022574"/>
    </source>
</evidence>
<keyword evidence="11" id="KW-0808">Transferase</keyword>
<comment type="similarity">
    <text evidence="4">Belongs to the VPRBP/DCAF1 family.</text>
</comment>
<evidence type="ECO:0000256" key="25">
    <source>
        <dbReference type="ARBA" id="ARBA00063313"/>
    </source>
</evidence>
<dbReference type="EC" id="2.7.11.1" evidence="5"/>
<dbReference type="Gene3D" id="1.25.10.10">
    <property type="entry name" value="Leucine-rich Repeat Variant"/>
    <property type="match status" value="1"/>
</dbReference>
<keyword evidence="21" id="KW-0206">Cytoskeleton</keyword>
<feature type="compositionally biased region" description="Acidic residues" evidence="28">
    <location>
        <begin position="1351"/>
        <end position="1373"/>
    </location>
</feature>
<feature type="compositionally biased region" description="Low complexity" evidence="28">
    <location>
        <begin position="607"/>
        <end position="619"/>
    </location>
</feature>
<evidence type="ECO:0000256" key="21">
    <source>
        <dbReference type="ARBA" id="ARBA00023212"/>
    </source>
</evidence>
<evidence type="ECO:0000313" key="29">
    <source>
        <dbReference type="Proteomes" id="UP000694867"/>
    </source>
</evidence>
<dbReference type="Proteomes" id="UP000694867">
    <property type="component" value="Unplaced"/>
</dbReference>
<evidence type="ECO:0000256" key="20">
    <source>
        <dbReference type="ARBA" id="ARBA00023163"/>
    </source>
</evidence>
<gene>
    <name evidence="30" type="primary">LOC100906523</name>
</gene>
<proteinExistence type="inferred from homology"/>
<feature type="region of interest" description="Disordered" evidence="28">
    <location>
        <begin position="121"/>
        <end position="177"/>
    </location>
</feature>
<dbReference type="RefSeq" id="XP_003747194.2">
    <property type="nucleotide sequence ID" value="XM_003747146.2"/>
</dbReference>
<keyword evidence="18" id="KW-0007">Acetylation</keyword>
<sequence length="1406" mass="158618">MDRLVNFYISARDSPKLNELACRLLYDILPGLEGSIVFQETDGIVSKLYKWAEEAENPLKSYAIGLLAAAMSVQDIAVNWREKNARLMPMLMDELNELANMPVELPPELKKYTVERPFASLNGSLDSKETPPQAEQDTHSSNGASVNNNDFSDSQQQTALSRKRKKSSPLPSSKRIMLTPSRSPVRIAPFGELSNSSWAEKEFLTIGHYQIYPLSTNMRQRFILQYLTPLGDYQEFLPLVLEKNILKLILHYINLKENRDVRLAFEALRYLASLLCHKKFTMEFLKANGVNRLLQVHRPSVAATGVSICLYYLGYSEDAMEKLCQLPPDVLTELIKYSLWLLERSHESSRCHAIMFLGMAFTYPKFLEFFDREDGLRWIMNVVSTLEIITNPNIFRPNISRETEQEDKVFTCMQTARHVCFSLKKYFEAQLIIKAGQLKLNNSQRNEATCFSSKQLKWKQEEIDEALDFVLVNLPSRVKWPAVDSFVKLGGVQLMLKLLLIALDDASHVGGKVEMIRSALEVLSVCTLVPKTQLLLTESVAHPNPELDATEREMRQSQETIGMSIILSNIDEETGMPAETAELEKASLRIIHNCVGGPRRHEKPHHNNNNAASTSSGTGLPKKSAKSGDGDVLHRMWKCLRSHNGIMVLLGRLSVKVPITEADAIRALACKALCGLARCSTVKQIISKLPLFTRGELEVLTREPILADSSAYHVRFCQYANTLAQLVTGNPLPRNTKNDLRQLRPRNEVSLTAPSTEIKYKPSDLLVLMYEHMLGAGLTESAQALLKEAKLQDVLIGKRNHWRRMAIREDPRKALTTNTSSPQVLSLPITPQSKTIPLNRSRDLTTTPVAIGRRQMKSTSFIEKPDQRDVLSPVVRKNAYNANMLSLDGIVKEYLGQQHSCCNVPVATCPPFDLLAPHRCEEPILKSFAPRNLTSRILRRQIDLPWGGHHGAKLTRKYIYSKFKPVRTFREPDLTANFTCCAFSSCDEMLFVGTLGGDLKVFNLLTGAHEATYACHHTELTHCQPSKDGTLIVTSSFFRQPTSVLWTFTDLFQQKMTFQEDTYVEFGKLSDERILGTQYGTARLYDATTGRKLATFFDQKLANQYVKNRATLNSTDELVLNDGVLWDVRRAHPVHKFDKFNPYLNGVFTPNGLEVISNTEVWDLRTYKLLHTIPALNQCQVLFNSRGDVIYGAMVMCEDMDQDRDEQLQSMYGNSFKTIDATDYSNIATIDIRRSIFDIKTDSRDVYLAVVENAGERVSMGSDSVVKLYEIGRQKLEGDVDDNEQEDDEDVEDDDDDDDADSNSSTEVLDDTLDDDDEDDSIDVASNSPPARFEPFAAGAHDGVGGGHGGDDDDDDDDEDDDDDDGDDEDEDNVYIYDENNSDRDDDLDDDMRPWYRNGRLSPPSP</sequence>
<dbReference type="FunFam" id="2.130.10.10:FF:000055">
    <property type="entry name" value="DDB1 and CUL4-associated factor 1"/>
    <property type="match status" value="1"/>
</dbReference>
<keyword evidence="20" id="KW-0804">Transcription</keyword>
<dbReference type="GO" id="GO:0005524">
    <property type="term" value="F:ATP binding"/>
    <property type="evidence" value="ECO:0007669"/>
    <property type="project" value="UniProtKB-KW"/>
</dbReference>
<keyword evidence="14" id="KW-0418">Kinase</keyword>
<dbReference type="KEGG" id="goe:100906523"/>